<evidence type="ECO:0000256" key="1">
    <source>
        <dbReference type="SAM" id="MobiDB-lite"/>
    </source>
</evidence>
<protein>
    <submittedName>
        <fullName evidence="2">Uncharacterized protein</fullName>
    </submittedName>
</protein>
<keyword evidence="3" id="KW-1185">Reference proteome</keyword>
<reference evidence="2" key="1">
    <citation type="submission" date="2016-10" db="EMBL/GenBank/DDBJ databases">
        <authorList>
            <person name="Benchimol M."/>
            <person name="Almeida L.G."/>
            <person name="Vasconcelos A.T."/>
            <person name="Perreira-Neves A."/>
            <person name="Rosa I.A."/>
            <person name="Tasca T."/>
            <person name="Bogo M.R."/>
            <person name="de Souza W."/>
        </authorList>
    </citation>
    <scope>NUCLEOTIDE SEQUENCE [LARGE SCALE GENOMIC DNA]</scope>
    <source>
        <strain evidence="2">K</strain>
    </source>
</reference>
<feature type="region of interest" description="Disordered" evidence="1">
    <location>
        <begin position="475"/>
        <end position="494"/>
    </location>
</feature>
<comment type="caution">
    <text evidence="2">The sequence shown here is derived from an EMBL/GenBank/DDBJ whole genome shotgun (WGS) entry which is preliminary data.</text>
</comment>
<gene>
    <name evidence="2" type="ORF">TRFO_29421</name>
</gene>
<accession>A0A1J4JX38</accession>
<name>A0A1J4JX38_9EUKA</name>
<evidence type="ECO:0000313" key="2">
    <source>
        <dbReference type="EMBL" id="OHT03234.1"/>
    </source>
</evidence>
<evidence type="ECO:0000313" key="3">
    <source>
        <dbReference type="Proteomes" id="UP000179807"/>
    </source>
</evidence>
<dbReference type="RefSeq" id="XP_068356370.1">
    <property type="nucleotide sequence ID" value="XM_068506778.1"/>
</dbReference>
<dbReference type="Proteomes" id="UP000179807">
    <property type="component" value="Unassembled WGS sequence"/>
</dbReference>
<sequence length="570" mass="65948">MNLCQRNQTVFILSNKVLMSKQKETDHANVIEVKYLSAFYSYPNNIDQQSSAELQILQTFPYLAMTEIPIQDGVPEIHLKYNNPNINLSFEKTFPPKYSTTVCLYISNDTQFPTLELYQALSREMLIKVNAKKNASKSIIMIEKENPKNKRNEKVKSDKTQDEKKKNQNVKIKNELFKKQIQKMDKYAKLFDILSPFILRAHKYSKLSTFIAAAALKLTRKVELNYLHLYSILRINGRVRTIEELIDYATAFFTCLRSDYIQPISKEFSFRGILKATITDVLNDLRKAELHGPYTAILISGMKLTNILIMSDQNSPQEEILIPKSWTFMPITLPYRSDMENTGQYAQENYGFIETTILNGFPMAAILGYSPHFHTQLKHLIIGLLKSNTQDFFDESLNMAGWKLLDDEKPSTQAFEGFWEIVSLFLKTRKKGAGETGTESTVRNNFPEIYWKTIFKSLPNRAVFPGIIPDLEINDFQSKNDDSQDNSQNDSKNGFRDEVYAPEIVFDEKNNLQVGNDPFLGQIEENLNLILKEHMSEKNTHLVHKRMYQKYLAMAFHKQTEVDFLIDNSQ</sequence>
<dbReference type="VEuPathDB" id="TrichDB:TRFO_29421"/>
<feature type="region of interest" description="Disordered" evidence="1">
    <location>
        <begin position="147"/>
        <end position="167"/>
    </location>
</feature>
<organism evidence="2 3">
    <name type="scientific">Tritrichomonas foetus</name>
    <dbReference type="NCBI Taxonomy" id="1144522"/>
    <lineage>
        <taxon>Eukaryota</taxon>
        <taxon>Metamonada</taxon>
        <taxon>Parabasalia</taxon>
        <taxon>Tritrichomonadida</taxon>
        <taxon>Tritrichomonadidae</taxon>
        <taxon>Tritrichomonas</taxon>
    </lineage>
</organism>
<proteinExistence type="predicted"/>
<dbReference type="GeneID" id="94841482"/>
<dbReference type="AlphaFoldDB" id="A0A1J4JX38"/>
<dbReference type="EMBL" id="MLAK01000835">
    <property type="protein sequence ID" value="OHT03234.1"/>
    <property type="molecule type" value="Genomic_DNA"/>
</dbReference>